<accession>K5WRM9</accession>
<organism evidence="1 2">
    <name type="scientific">Phanerochaete carnosa (strain HHB-10118-sp)</name>
    <name type="common">White-rot fungus</name>
    <name type="synonym">Peniophora carnosa</name>
    <dbReference type="NCBI Taxonomy" id="650164"/>
    <lineage>
        <taxon>Eukaryota</taxon>
        <taxon>Fungi</taxon>
        <taxon>Dikarya</taxon>
        <taxon>Basidiomycota</taxon>
        <taxon>Agaricomycotina</taxon>
        <taxon>Agaricomycetes</taxon>
        <taxon>Polyporales</taxon>
        <taxon>Phanerochaetaceae</taxon>
        <taxon>Phanerochaete</taxon>
    </lineage>
</organism>
<dbReference type="HOGENOM" id="CLU_1390677_0_0_1"/>
<dbReference type="InParanoid" id="K5WRM9"/>
<dbReference type="OrthoDB" id="2212237at2759"/>
<protein>
    <submittedName>
        <fullName evidence="1">Uncharacterized protein</fullName>
    </submittedName>
</protein>
<dbReference type="AlphaFoldDB" id="K5WRM9"/>
<evidence type="ECO:0000313" key="2">
    <source>
        <dbReference type="Proteomes" id="UP000008370"/>
    </source>
</evidence>
<evidence type="ECO:0000313" key="1">
    <source>
        <dbReference type="EMBL" id="EKM61894.1"/>
    </source>
</evidence>
<dbReference type="RefSeq" id="XP_007391286.1">
    <property type="nucleotide sequence ID" value="XM_007391224.1"/>
</dbReference>
<dbReference type="KEGG" id="pco:PHACADRAFT_248801"/>
<keyword evidence="2" id="KW-1185">Reference proteome</keyword>
<dbReference type="Proteomes" id="UP000008370">
    <property type="component" value="Unassembled WGS sequence"/>
</dbReference>
<dbReference type="GeneID" id="18914451"/>
<proteinExistence type="predicted"/>
<reference evidence="1 2" key="1">
    <citation type="journal article" date="2012" name="BMC Genomics">
        <title>Comparative genomics of the white-rot fungi, Phanerochaete carnosa and P. chrysosporium, to elucidate the genetic basis of the distinct wood types they colonize.</title>
        <authorList>
            <person name="Suzuki H."/>
            <person name="MacDonald J."/>
            <person name="Syed K."/>
            <person name="Salamov A."/>
            <person name="Hori C."/>
            <person name="Aerts A."/>
            <person name="Henrissat B."/>
            <person name="Wiebenga A."/>
            <person name="vanKuyk P.A."/>
            <person name="Barry K."/>
            <person name="Lindquist E."/>
            <person name="LaButti K."/>
            <person name="Lapidus A."/>
            <person name="Lucas S."/>
            <person name="Coutinho P."/>
            <person name="Gong Y."/>
            <person name="Samejima M."/>
            <person name="Mahadevan R."/>
            <person name="Abou-Zaid M."/>
            <person name="de Vries R.P."/>
            <person name="Igarashi K."/>
            <person name="Yadav J.S."/>
            <person name="Grigoriev I.V."/>
            <person name="Master E.R."/>
        </authorList>
    </citation>
    <scope>NUCLEOTIDE SEQUENCE [LARGE SCALE GENOMIC DNA]</scope>
    <source>
        <strain evidence="1 2">HHB-10118-sp</strain>
    </source>
</reference>
<dbReference type="EMBL" id="JH930468">
    <property type="protein sequence ID" value="EKM61894.1"/>
    <property type="molecule type" value="Genomic_DNA"/>
</dbReference>
<name>K5WRM9_PHACS</name>
<sequence>MRTHLSLEGKLWEGHVTGVCWQDDRPLDKLRPVADNTELFCCPVQHLDDVLLQESHVAELFGTPLVLMRRQSQFLTIPRHYVQDEHTGPGPTNPTAVLLTSIKNGFASDTWYAGNGRPWAMAWRKDGKPLTPETFETILEFISIVVQDIASVFVSDGWCPMKEQFTPQAFQLFSRRYFREQREKGRLSFEGPFEPL</sequence>
<gene>
    <name evidence="1" type="ORF">PHACADRAFT_248801</name>
</gene>